<dbReference type="CDD" id="cd07326">
    <property type="entry name" value="M56_BlaR1_MecR1_like"/>
    <property type="match status" value="1"/>
</dbReference>
<comment type="caution">
    <text evidence="9">The sequence shown here is derived from an EMBL/GenBank/DDBJ whole genome shotgun (WGS) entry which is preliminary data.</text>
</comment>
<evidence type="ECO:0000259" key="8">
    <source>
        <dbReference type="Pfam" id="PF01435"/>
    </source>
</evidence>
<comment type="cofactor">
    <cofactor evidence="6">
        <name>Zn(2+)</name>
        <dbReference type="ChEBI" id="CHEBI:29105"/>
    </cofactor>
    <text evidence="6">Binds 1 zinc ion per subunit.</text>
</comment>
<keyword evidence="1 6" id="KW-0645">Protease</keyword>
<dbReference type="PANTHER" id="PTHR34978:SF3">
    <property type="entry name" value="SLR0241 PROTEIN"/>
    <property type="match status" value="1"/>
</dbReference>
<dbReference type="Pfam" id="PF01435">
    <property type="entry name" value="Peptidase_M48"/>
    <property type="match status" value="1"/>
</dbReference>
<feature type="transmembrane region" description="Helical" evidence="7">
    <location>
        <begin position="6"/>
        <end position="23"/>
    </location>
</feature>
<keyword evidence="10" id="KW-1185">Reference proteome</keyword>
<dbReference type="RefSeq" id="WP_313767016.1">
    <property type="nucleotide sequence ID" value="NZ_BAAAVH010000020.1"/>
</dbReference>
<comment type="similarity">
    <text evidence="6">Belongs to the peptidase M48 family.</text>
</comment>
<evidence type="ECO:0000256" key="1">
    <source>
        <dbReference type="ARBA" id="ARBA00022670"/>
    </source>
</evidence>
<keyword evidence="4 6" id="KW-0862">Zinc</keyword>
<evidence type="ECO:0000256" key="5">
    <source>
        <dbReference type="ARBA" id="ARBA00023049"/>
    </source>
</evidence>
<feature type="transmembrane region" description="Helical" evidence="7">
    <location>
        <begin position="35"/>
        <end position="57"/>
    </location>
</feature>
<evidence type="ECO:0000256" key="6">
    <source>
        <dbReference type="RuleBase" id="RU003983"/>
    </source>
</evidence>
<evidence type="ECO:0000256" key="7">
    <source>
        <dbReference type="SAM" id="Phobius"/>
    </source>
</evidence>
<keyword evidence="3 6" id="KW-0378">Hydrolase</keyword>
<protein>
    <submittedName>
        <fullName evidence="9">M56 family metallopeptidase</fullName>
    </submittedName>
</protein>
<keyword evidence="2" id="KW-0479">Metal-binding</keyword>
<sequence>MIGSLVLTGYAAVLAFAVPPLLARARWPLRAPRTAILLWQVLMAAFIVTVALAWYHVTSSGRHLHGLLGAAEQWLGEPHAAGGPEGLGLLVPVGLTALWPAAWFTAVTVSARRRRRRHARLLDLVGRPAPELGAVVLDHDRPAAYCLPGRPARVVLTSAALDTLTSAQLQAVLAHERAHLTDRHHIAMAAAEAFGRAYRILPLARAARERTAELVEMACDDRALRTSSARALADAMCEVATGATPQSAFAADGAAVLVRLRRLLRPSAPLHPAARCAVLLLGVAAAALPYFLTCGPVLG</sequence>
<dbReference type="InterPro" id="IPR001915">
    <property type="entry name" value="Peptidase_M48"/>
</dbReference>
<keyword evidence="7" id="KW-0812">Transmembrane</keyword>
<dbReference type="EMBL" id="JBHSOD010000059">
    <property type="protein sequence ID" value="MFC5889536.1"/>
    <property type="molecule type" value="Genomic_DNA"/>
</dbReference>
<feature type="domain" description="Peptidase M48" evidence="8">
    <location>
        <begin position="112"/>
        <end position="203"/>
    </location>
</feature>
<dbReference type="Gene3D" id="3.30.2010.10">
    <property type="entry name" value="Metalloproteases ('zincins'), catalytic domain"/>
    <property type="match status" value="1"/>
</dbReference>
<evidence type="ECO:0000256" key="4">
    <source>
        <dbReference type="ARBA" id="ARBA00022833"/>
    </source>
</evidence>
<gene>
    <name evidence="9" type="ORF">ACFP0N_31675</name>
</gene>
<keyword evidence="5 6" id="KW-0482">Metalloprotease</keyword>
<keyword evidence="7" id="KW-0472">Membrane</keyword>
<evidence type="ECO:0000256" key="2">
    <source>
        <dbReference type="ARBA" id="ARBA00022723"/>
    </source>
</evidence>
<accession>A0ABW1F8A9</accession>
<keyword evidence="7" id="KW-1133">Transmembrane helix</keyword>
<dbReference type="PANTHER" id="PTHR34978">
    <property type="entry name" value="POSSIBLE SENSOR-TRANSDUCER PROTEIN BLAR"/>
    <property type="match status" value="1"/>
</dbReference>
<dbReference type="InterPro" id="IPR052173">
    <property type="entry name" value="Beta-lactam_resp_regulator"/>
</dbReference>
<feature type="transmembrane region" description="Helical" evidence="7">
    <location>
        <begin position="272"/>
        <end position="292"/>
    </location>
</feature>
<dbReference type="Proteomes" id="UP001596067">
    <property type="component" value="Unassembled WGS sequence"/>
</dbReference>
<organism evidence="9 10">
    <name type="scientific">Kitasatospora aburaviensis</name>
    <dbReference type="NCBI Taxonomy" id="67265"/>
    <lineage>
        <taxon>Bacteria</taxon>
        <taxon>Bacillati</taxon>
        <taxon>Actinomycetota</taxon>
        <taxon>Actinomycetes</taxon>
        <taxon>Kitasatosporales</taxon>
        <taxon>Streptomycetaceae</taxon>
        <taxon>Kitasatospora</taxon>
    </lineage>
</organism>
<evidence type="ECO:0000313" key="10">
    <source>
        <dbReference type="Proteomes" id="UP001596067"/>
    </source>
</evidence>
<proteinExistence type="inferred from homology"/>
<feature type="transmembrane region" description="Helical" evidence="7">
    <location>
        <begin position="89"/>
        <end position="111"/>
    </location>
</feature>
<reference evidence="10" key="1">
    <citation type="journal article" date="2019" name="Int. J. Syst. Evol. Microbiol.">
        <title>The Global Catalogue of Microorganisms (GCM) 10K type strain sequencing project: providing services to taxonomists for standard genome sequencing and annotation.</title>
        <authorList>
            <consortium name="The Broad Institute Genomics Platform"/>
            <consortium name="The Broad Institute Genome Sequencing Center for Infectious Disease"/>
            <person name="Wu L."/>
            <person name="Ma J."/>
        </authorList>
    </citation>
    <scope>NUCLEOTIDE SEQUENCE [LARGE SCALE GENOMIC DNA]</scope>
    <source>
        <strain evidence="10">CGMCC 4.1469</strain>
    </source>
</reference>
<evidence type="ECO:0000313" key="9">
    <source>
        <dbReference type="EMBL" id="MFC5889536.1"/>
    </source>
</evidence>
<name>A0ABW1F8A9_9ACTN</name>
<evidence type="ECO:0000256" key="3">
    <source>
        <dbReference type="ARBA" id="ARBA00022801"/>
    </source>
</evidence>